<comment type="caution">
    <text evidence="2">The sequence shown here is derived from an EMBL/GenBank/DDBJ whole genome shotgun (WGS) entry which is preliminary data.</text>
</comment>
<reference evidence="2 3" key="1">
    <citation type="submission" date="2024-03" db="EMBL/GenBank/DDBJ databases">
        <title>Aureococcus anophagefferens CCMP1851 and Kratosvirus quantuckense: Draft genome of a second virus-susceptible host strain in the model system.</title>
        <authorList>
            <person name="Chase E."/>
            <person name="Truchon A.R."/>
            <person name="Schepens W."/>
            <person name="Wilhelm S.W."/>
        </authorList>
    </citation>
    <scope>NUCLEOTIDE SEQUENCE [LARGE SCALE GENOMIC DNA]</scope>
    <source>
        <strain evidence="2 3">CCMP1851</strain>
    </source>
</reference>
<proteinExistence type="predicted"/>
<keyword evidence="1" id="KW-0175">Coiled coil</keyword>
<evidence type="ECO:0000313" key="2">
    <source>
        <dbReference type="EMBL" id="KAK7248856.1"/>
    </source>
</evidence>
<dbReference type="Proteomes" id="UP001363151">
    <property type="component" value="Unassembled WGS sequence"/>
</dbReference>
<name>A0ABR1G6D5_AURAN</name>
<evidence type="ECO:0000256" key="1">
    <source>
        <dbReference type="SAM" id="Coils"/>
    </source>
</evidence>
<evidence type="ECO:0000313" key="3">
    <source>
        <dbReference type="Proteomes" id="UP001363151"/>
    </source>
</evidence>
<gene>
    <name evidence="2" type="ORF">SO694_00042142</name>
</gene>
<dbReference type="EMBL" id="JBBJCI010000085">
    <property type="protein sequence ID" value="KAK7248856.1"/>
    <property type="molecule type" value="Genomic_DNA"/>
</dbReference>
<organism evidence="2 3">
    <name type="scientific">Aureococcus anophagefferens</name>
    <name type="common">Harmful bloom alga</name>
    <dbReference type="NCBI Taxonomy" id="44056"/>
    <lineage>
        <taxon>Eukaryota</taxon>
        <taxon>Sar</taxon>
        <taxon>Stramenopiles</taxon>
        <taxon>Ochrophyta</taxon>
        <taxon>Pelagophyceae</taxon>
        <taxon>Pelagomonadales</taxon>
        <taxon>Pelagomonadaceae</taxon>
        <taxon>Aureococcus</taxon>
    </lineage>
</organism>
<sequence length="254" mass="28643">MAENAAAAEAAPKPAVRYKTEDDVRKLLAGDNFKKFCKKKCGECHAPAFKKFLKVSPLVVRAQVGSFWCASCGRLLCDAHRNQHTCEVEDAELERRRRMNVDDIRADIKRREDEKAEADAKAAAVKRAADEKKFAIVSAWKQRRKHVAGVSTSIANMCQRWAVQADPGRAQDELLELYTSCNRINLRLWNEVQEPTIQLDIDHEAWDKLCRNYDRAKELTGLVIVVEGTPLDMHLPWLPRPPPEAEGGAPDLDA</sequence>
<protein>
    <submittedName>
        <fullName evidence="2">Uncharacterized protein</fullName>
    </submittedName>
</protein>
<keyword evidence="3" id="KW-1185">Reference proteome</keyword>
<feature type="coiled-coil region" evidence="1">
    <location>
        <begin position="101"/>
        <end position="128"/>
    </location>
</feature>
<accession>A0ABR1G6D5</accession>